<dbReference type="PROSITE" id="PS00141">
    <property type="entry name" value="ASP_PROTEASE"/>
    <property type="match status" value="1"/>
</dbReference>
<organism evidence="3">
    <name type="scientific">Perkinsus marinus (strain ATCC 50983 / TXsc)</name>
    <dbReference type="NCBI Taxonomy" id="423536"/>
    <lineage>
        <taxon>Eukaryota</taxon>
        <taxon>Sar</taxon>
        <taxon>Alveolata</taxon>
        <taxon>Perkinsozoa</taxon>
        <taxon>Perkinsea</taxon>
        <taxon>Perkinsida</taxon>
        <taxon>Perkinsidae</taxon>
        <taxon>Perkinsus</taxon>
    </lineage>
</organism>
<dbReference type="Proteomes" id="UP000007800">
    <property type="component" value="Unassembled WGS sequence"/>
</dbReference>
<sequence length="572" mass="62840">MAYKLAQLGADKVIEAPYKVTGVPLRSLEEDASACIVPLIRVMWTGRWARSHRSRVRSDGQGQYPRAHQEFGCVPAKFPNSLGSSQCILDHACEGSPSGNGHPLDAICDDVTPTGRLLRVQMLDGSHWSVRPCLVKPADDACGRSLVESDDNVPNLVCLRDEQAKGARVLVGAVACPKFEGFKGYGSTCSSLSDYSMIDGRASEIDGQAGTRVSVNADHPPYGVEGLSREDGYGEVVDKTSIQVEDKDGQGPHEPFLSTTTDQPGDAQEDGELTQDQRVDRVTNKDYPEDGNDDQRGQQRLHNASDNKQERKEEYEEDKVNDENKRDTANDKRRYGESGKRYNPYDGSSGSGGHFHPVRRVVRSSRKCDVCATRECRTKIHYKEYDSAEQMAMKLRPARRIFTLSGGLQGLEERYHLNLSCKEKMAMVIGDVEIEGETITALFDTGAELSLVTISTLERLGMDGAIDTTVTPPIVVADGGKLRIYGAVMLRITTPDISIKDQFIVTDDCLTVPLLLGCPTLAKLKTSIHVTSEGTYIQTNVGPVDPIKVKGKVKFSDKVDYFPEEIFQGSIL</sequence>
<dbReference type="SUPFAM" id="SSF50630">
    <property type="entry name" value="Acid proteases"/>
    <property type="match status" value="1"/>
</dbReference>
<feature type="compositionally biased region" description="Basic and acidic residues" evidence="1">
    <location>
        <begin position="321"/>
        <end position="340"/>
    </location>
</feature>
<reference evidence="2 3" key="1">
    <citation type="submission" date="2008-07" db="EMBL/GenBank/DDBJ databases">
        <authorList>
            <person name="El-Sayed N."/>
            <person name="Caler E."/>
            <person name="Inman J."/>
            <person name="Amedeo P."/>
            <person name="Hass B."/>
            <person name="Wortman J."/>
        </authorList>
    </citation>
    <scope>NUCLEOTIDE SEQUENCE [LARGE SCALE GENOMIC DNA]</scope>
    <source>
        <strain evidence="3">ATCC 50983 / TXsc</strain>
    </source>
</reference>
<feature type="compositionally biased region" description="Basic and acidic residues" evidence="1">
    <location>
        <begin position="227"/>
        <end position="251"/>
    </location>
</feature>
<dbReference type="GO" id="GO:0006508">
    <property type="term" value="P:proteolysis"/>
    <property type="evidence" value="ECO:0007669"/>
    <property type="project" value="InterPro"/>
</dbReference>
<dbReference type="InterPro" id="IPR001969">
    <property type="entry name" value="Aspartic_peptidase_AS"/>
</dbReference>
<accession>C5LNE6</accession>
<evidence type="ECO:0000313" key="3">
    <source>
        <dbReference type="Proteomes" id="UP000007800"/>
    </source>
</evidence>
<dbReference type="AlphaFoldDB" id="C5LNE6"/>
<dbReference type="InterPro" id="IPR021109">
    <property type="entry name" value="Peptidase_aspartic_dom_sf"/>
</dbReference>
<dbReference type="GeneID" id="9040272"/>
<dbReference type="Gene3D" id="2.40.70.10">
    <property type="entry name" value="Acid Proteases"/>
    <property type="match status" value="1"/>
</dbReference>
<proteinExistence type="predicted"/>
<evidence type="ECO:0000313" key="2">
    <source>
        <dbReference type="EMBL" id="EER01697.1"/>
    </source>
</evidence>
<gene>
    <name evidence="2" type="ORF">Pmar_PMAR008161</name>
</gene>
<dbReference type="CDD" id="cd00303">
    <property type="entry name" value="retropepsin_like"/>
    <property type="match status" value="1"/>
</dbReference>
<dbReference type="InParanoid" id="C5LNE6"/>
<feature type="compositionally biased region" description="Basic and acidic residues" evidence="1">
    <location>
        <begin position="275"/>
        <end position="314"/>
    </location>
</feature>
<evidence type="ECO:0000256" key="1">
    <source>
        <dbReference type="SAM" id="MobiDB-lite"/>
    </source>
</evidence>
<dbReference type="EMBL" id="GG683778">
    <property type="protein sequence ID" value="EER01697.1"/>
    <property type="molecule type" value="Genomic_DNA"/>
</dbReference>
<feature type="region of interest" description="Disordered" evidence="1">
    <location>
        <begin position="209"/>
        <end position="356"/>
    </location>
</feature>
<dbReference type="GO" id="GO:0004190">
    <property type="term" value="F:aspartic-type endopeptidase activity"/>
    <property type="evidence" value="ECO:0007669"/>
    <property type="project" value="InterPro"/>
</dbReference>
<protein>
    <submittedName>
        <fullName evidence="2">Uncharacterized protein</fullName>
    </submittedName>
</protein>
<keyword evidence="3" id="KW-1185">Reference proteome</keyword>
<dbReference type="RefSeq" id="XP_002768979.1">
    <property type="nucleotide sequence ID" value="XM_002768933.1"/>
</dbReference>
<name>C5LNE6_PERM5</name>
<dbReference type="Pfam" id="PF13650">
    <property type="entry name" value="Asp_protease_2"/>
    <property type="match status" value="1"/>
</dbReference>